<evidence type="ECO:0000256" key="2">
    <source>
        <dbReference type="SAM" id="SignalP"/>
    </source>
</evidence>
<organism evidence="3 4">
    <name type="scientific">Nannocystis punicea</name>
    <dbReference type="NCBI Taxonomy" id="2995304"/>
    <lineage>
        <taxon>Bacteria</taxon>
        <taxon>Pseudomonadati</taxon>
        <taxon>Myxococcota</taxon>
        <taxon>Polyangia</taxon>
        <taxon>Nannocystales</taxon>
        <taxon>Nannocystaceae</taxon>
        <taxon>Nannocystis</taxon>
    </lineage>
</organism>
<keyword evidence="4" id="KW-1185">Reference proteome</keyword>
<feature type="region of interest" description="Disordered" evidence="1">
    <location>
        <begin position="494"/>
        <end position="516"/>
    </location>
</feature>
<protein>
    <submittedName>
        <fullName evidence="3">DUF2330 domain-containing protein</fullName>
    </submittedName>
</protein>
<name>A0ABY7H0V4_9BACT</name>
<feature type="signal peptide" evidence="2">
    <location>
        <begin position="1"/>
        <end position="26"/>
    </location>
</feature>
<dbReference type="Proteomes" id="UP001164459">
    <property type="component" value="Chromosome"/>
</dbReference>
<dbReference type="EMBL" id="CP114040">
    <property type="protein sequence ID" value="WAS92649.1"/>
    <property type="molecule type" value="Genomic_DNA"/>
</dbReference>
<dbReference type="RefSeq" id="WP_269035006.1">
    <property type="nucleotide sequence ID" value="NZ_CP114040.1"/>
</dbReference>
<dbReference type="NCBIfam" id="TIGR03901">
    <property type="entry name" value="MYXO-CTERM"/>
    <property type="match status" value="1"/>
</dbReference>
<feature type="compositionally biased region" description="Basic and acidic residues" evidence="1">
    <location>
        <begin position="494"/>
        <end position="508"/>
    </location>
</feature>
<accession>A0ABY7H0V4</accession>
<evidence type="ECO:0000313" key="4">
    <source>
        <dbReference type="Proteomes" id="UP001164459"/>
    </source>
</evidence>
<dbReference type="InterPro" id="IPR024038">
    <property type="entry name" value="MYXO-CTERM"/>
</dbReference>
<proteinExistence type="predicted"/>
<sequence>MLQRLSMISALALAGAVMLAPATADAFCGFYVSGGDAKLYNNATLVVLMRDGTRTVLSMQNNYQGPPENFAMVVPVPTVLQKDDVKTLPREIFDRVDRLAAPRLVEYWEVDPCAPEVLMVPGAQPTTKLMSAGKGGGGAPADYGVTIEAQFTVGEYEVVILSAKDSNGLDGWLRDNKYTIPENAEPVLRPYVQQGMKFFVAKVDVSKVSFGKDGQAMLSPLRFHYDSESFGLPVRLGLLNSSGVQDLLVHVLASERYEVANYPNAFVPTNLEVKESARAEFGKFYVALLDAVMRHTPGVVVTEYAWQANNCDPCPETPLQLEELVTLGADVLPKYAGRVKSADGSASWQVPGEFVLTRLHARYGKEALGEDLVFRSAGAVVGGREVGEAGKLEKGAQPGGNNTFQGRYIIRHPWTGPITCKEPIRGRWGGPWPDWKGGGGAKPQAAQGLAFAERGANLGMYVAQDMPELQVVAIADDLPEPKVEAKVEAKVETKTETKAETKSADRPAEAATKSGCGCAAGETDAAGGLVGLLGLAWLGRRRRRRDP</sequence>
<dbReference type="InterPro" id="IPR019283">
    <property type="entry name" value="DUF2330"/>
</dbReference>
<evidence type="ECO:0000313" key="3">
    <source>
        <dbReference type="EMBL" id="WAS92649.1"/>
    </source>
</evidence>
<dbReference type="Pfam" id="PF10092">
    <property type="entry name" value="DUF2330"/>
    <property type="match status" value="1"/>
</dbReference>
<gene>
    <name evidence="3" type="ORF">O0S08_41245</name>
</gene>
<reference evidence="3" key="1">
    <citation type="submission" date="2022-11" db="EMBL/GenBank/DDBJ databases">
        <title>Minimal conservation of predation-associated metabolite biosynthetic gene clusters underscores biosynthetic potential of Myxococcota including descriptions for ten novel species: Archangium lansinium sp. nov., Myxococcus landrumus sp. nov., Nannocystis bai.</title>
        <authorList>
            <person name="Ahearne A."/>
            <person name="Stevens C."/>
            <person name="Dowd S."/>
        </authorList>
    </citation>
    <scope>NUCLEOTIDE SEQUENCE</scope>
    <source>
        <strain evidence="3">Fl3</strain>
    </source>
</reference>
<keyword evidence="2" id="KW-0732">Signal</keyword>
<evidence type="ECO:0000256" key="1">
    <source>
        <dbReference type="SAM" id="MobiDB-lite"/>
    </source>
</evidence>
<feature type="chain" id="PRO_5045504864" evidence="2">
    <location>
        <begin position="27"/>
        <end position="547"/>
    </location>
</feature>